<gene>
    <name evidence="2" type="ORF">Pmani_016278</name>
    <name evidence="1" type="ORF">Pmani_033403</name>
</gene>
<sequence length="68" mass="7686">MPFCEECLVVVVAEERNMVAIYQGPSQMMERWSETAISVGSGISRQHHNTPQQGLKPVTTLDVRIQRD</sequence>
<dbReference type="Proteomes" id="UP001292094">
    <property type="component" value="Unassembled WGS sequence"/>
</dbReference>
<accession>A0AAE1PRY9</accession>
<dbReference type="EMBL" id="JAWZYT010001428">
    <property type="protein sequence ID" value="KAK4312265.1"/>
    <property type="molecule type" value="Genomic_DNA"/>
</dbReference>
<keyword evidence="3" id="KW-1185">Reference proteome</keyword>
<evidence type="ECO:0000313" key="2">
    <source>
        <dbReference type="EMBL" id="KAK4312265.1"/>
    </source>
</evidence>
<comment type="caution">
    <text evidence="2">The sequence shown here is derived from an EMBL/GenBank/DDBJ whole genome shotgun (WGS) entry which is preliminary data.</text>
</comment>
<name>A0AAE1PRY9_9EUCA</name>
<organism evidence="2 3">
    <name type="scientific">Petrolisthes manimaculis</name>
    <dbReference type="NCBI Taxonomy" id="1843537"/>
    <lineage>
        <taxon>Eukaryota</taxon>
        <taxon>Metazoa</taxon>
        <taxon>Ecdysozoa</taxon>
        <taxon>Arthropoda</taxon>
        <taxon>Crustacea</taxon>
        <taxon>Multicrustacea</taxon>
        <taxon>Malacostraca</taxon>
        <taxon>Eumalacostraca</taxon>
        <taxon>Eucarida</taxon>
        <taxon>Decapoda</taxon>
        <taxon>Pleocyemata</taxon>
        <taxon>Anomura</taxon>
        <taxon>Galatheoidea</taxon>
        <taxon>Porcellanidae</taxon>
        <taxon>Petrolisthes</taxon>
    </lineage>
</organism>
<dbReference type="AlphaFoldDB" id="A0AAE1PRY9"/>
<evidence type="ECO:0000313" key="3">
    <source>
        <dbReference type="Proteomes" id="UP001292094"/>
    </source>
</evidence>
<dbReference type="EMBL" id="JAWZYT010004409">
    <property type="protein sequence ID" value="KAK4293933.1"/>
    <property type="molecule type" value="Genomic_DNA"/>
</dbReference>
<reference evidence="2" key="1">
    <citation type="submission" date="2023-11" db="EMBL/GenBank/DDBJ databases">
        <title>Genome assemblies of two species of porcelain crab, Petrolisthes cinctipes and Petrolisthes manimaculis (Anomura: Porcellanidae).</title>
        <authorList>
            <person name="Angst P."/>
        </authorList>
    </citation>
    <scope>NUCLEOTIDE SEQUENCE</scope>
    <source>
        <strain evidence="2">PB745_02</strain>
        <tissue evidence="2">Gill</tissue>
    </source>
</reference>
<evidence type="ECO:0000313" key="1">
    <source>
        <dbReference type="EMBL" id="KAK4293933.1"/>
    </source>
</evidence>
<protein>
    <submittedName>
        <fullName evidence="2">Uncharacterized protein</fullName>
    </submittedName>
</protein>
<proteinExistence type="predicted"/>